<feature type="transmembrane region" description="Helical" evidence="1">
    <location>
        <begin position="101"/>
        <end position="120"/>
    </location>
</feature>
<proteinExistence type="predicted"/>
<dbReference type="PANTHER" id="PTHR38454:SF1">
    <property type="entry name" value="INTEGRAL MEMBRANE PROTEIN"/>
    <property type="match status" value="1"/>
</dbReference>
<organism evidence="2 3">
    <name type="scientific">Roseburia inulinivorans</name>
    <dbReference type="NCBI Taxonomy" id="360807"/>
    <lineage>
        <taxon>Bacteria</taxon>
        <taxon>Bacillati</taxon>
        <taxon>Bacillota</taxon>
        <taxon>Clostridia</taxon>
        <taxon>Lachnospirales</taxon>
        <taxon>Lachnospiraceae</taxon>
        <taxon>Roseburia</taxon>
    </lineage>
</organism>
<dbReference type="Pfam" id="PF09586">
    <property type="entry name" value="YfhO"/>
    <property type="match status" value="1"/>
</dbReference>
<feature type="transmembrane region" description="Helical" evidence="1">
    <location>
        <begin position="412"/>
        <end position="430"/>
    </location>
</feature>
<feature type="transmembrane region" description="Helical" evidence="1">
    <location>
        <begin position="356"/>
        <end position="378"/>
    </location>
</feature>
<gene>
    <name evidence="2" type="ORF">DW813_04035</name>
</gene>
<feature type="transmembrane region" description="Helical" evidence="1">
    <location>
        <begin position="835"/>
        <end position="853"/>
    </location>
</feature>
<feature type="transmembrane region" description="Helical" evidence="1">
    <location>
        <begin position="390"/>
        <end position="407"/>
    </location>
</feature>
<dbReference type="EMBL" id="QSIQ01000004">
    <property type="protein sequence ID" value="RHD04996.1"/>
    <property type="molecule type" value="Genomic_DNA"/>
</dbReference>
<sequence length="868" mass="98240">MTGKKSECADRSLIRKEMKERKQEFVRMNQTQINETKSKKWCKRLPLLAAFLIPLLISVIICIDHEVYPFGERCLLQVDMYHQYCPFFTEFVDKLRSGESLMYSWTIGLGADFVSLFAYYLASPLNWFILLCPKGYVIEFMSILMILRISLCGLTFAYYLKKHFHTNHPAIVVFGTAYALSAFMAAYAWNVMWTDCLVLAPLIILGVEQLVKEKKAALYYVTLATAILSNYYISIMICIFLVLYFLILLLEQREGKIGACVRFAWYSLLAGGTGAVLLIPEAIILGESGSQGISFPSAVEWYFNLIAELGRQCIFVETYTGRDHWPNIYTGVFTLFLILLYLTNRGISWKKKLPRVLLLAFMALSFANNMLDFIWHGLHFPDSLPGRQSFLYSFLLLVLCFETFLHLKENRWYHVLVALVLDGAFLYAAYRWSDSELIGSDSFFTTAVFIVVYAVLLLVWYGGTAKVRDYVFLITSIVVITELTINFDMTGLDTVSRTSYVKDWKDYENVLEQAKKKESENSAVYFYRTEEMERKTKNDAALSGYYSATQFSSLMNINVSHIYQDLGMEGGKNFYCINGASPLISSMLSLKYVIADNAMEESPLRTLVASSGNTYLYENKYSLPLGFMVDDEVAERWDYKNGGGVSNQNELAELLGAQEEMLSVVPAESEVGVSTIQVTEDGYYFAAYSSVTSDTLEEEVSDGRTKSFTKASHGYILDLGYAKSGDVIRIKNSNNERVDITAYQLNMDALDTAYETLNSQTMELTSFSDRKITGTIDVEKAGNLVFSIAREDGWTVYVDGKETEPETFAEAFISVPLTDGKHDIELIYTTPGLKTGAMISLGCLMLFLLSAFWRGKQEKNIVVSESLC</sequence>
<feature type="transmembrane region" description="Helical" evidence="1">
    <location>
        <begin position="231"/>
        <end position="251"/>
    </location>
</feature>
<name>A0A396AKU8_9FIRM</name>
<keyword evidence="1" id="KW-1133">Transmembrane helix</keyword>
<evidence type="ECO:0008006" key="4">
    <source>
        <dbReference type="Google" id="ProtNLM"/>
    </source>
</evidence>
<protein>
    <recommendedName>
        <fullName evidence="4">Bacterial membrane protein YfhO</fullName>
    </recommendedName>
</protein>
<dbReference type="PANTHER" id="PTHR38454">
    <property type="entry name" value="INTEGRAL MEMBRANE PROTEIN-RELATED"/>
    <property type="match status" value="1"/>
</dbReference>
<dbReference type="AlphaFoldDB" id="A0A396AKU8"/>
<feature type="transmembrane region" description="Helical" evidence="1">
    <location>
        <begin position="171"/>
        <end position="189"/>
    </location>
</feature>
<evidence type="ECO:0000256" key="1">
    <source>
        <dbReference type="SAM" id="Phobius"/>
    </source>
</evidence>
<accession>A0A396AKU8</accession>
<feature type="transmembrane region" description="Helical" evidence="1">
    <location>
        <begin position="328"/>
        <end position="344"/>
    </location>
</feature>
<evidence type="ECO:0000313" key="3">
    <source>
        <dbReference type="Proteomes" id="UP000266391"/>
    </source>
</evidence>
<reference evidence="2 3" key="1">
    <citation type="submission" date="2018-08" db="EMBL/GenBank/DDBJ databases">
        <title>A genome reference for cultivated species of the human gut microbiota.</title>
        <authorList>
            <person name="Zou Y."/>
            <person name="Xue W."/>
            <person name="Luo G."/>
        </authorList>
    </citation>
    <scope>NUCLEOTIDE SEQUENCE [LARGE SCALE GENOMIC DNA]</scope>
    <source>
        <strain evidence="2 3">AM32-8LB</strain>
    </source>
</reference>
<feature type="transmembrane region" description="Helical" evidence="1">
    <location>
        <begin position="470"/>
        <end position="487"/>
    </location>
</feature>
<dbReference type="InterPro" id="IPR018580">
    <property type="entry name" value="Uncharacterised_YfhO"/>
</dbReference>
<feature type="transmembrane region" description="Helical" evidence="1">
    <location>
        <begin position="140"/>
        <end position="159"/>
    </location>
</feature>
<feature type="transmembrane region" description="Helical" evidence="1">
    <location>
        <begin position="442"/>
        <end position="463"/>
    </location>
</feature>
<keyword evidence="1" id="KW-0812">Transmembrane</keyword>
<evidence type="ECO:0000313" key="2">
    <source>
        <dbReference type="EMBL" id="RHD04996.1"/>
    </source>
</evidence>
<feature type="transmembrane region" description="Helical" evidence="1">
    <location>
        <begin position="263"/>
        <end position="285"/>
    </location>
</feature>
<dbReference type="Proteomes" id="UP000266391">
    <property type="component" value="Unassembled WGS sequence"/>
</dbReference>
<keyword evidence="1" id="KW-0472">Membrane</keyword>
<comment type="caution">
    <text evidence="2">The sequence shown here is derived from an EMBL/GenBank/DDBJ whole genome shotgun (WGS) entry which is preliminary data.</text>
</comment>